<evidence type="ECO:0000256" key="1">
    <source>
        <dbReference type="SAM" id="MobiDB-lite"/>
    </source>
</evidence>
<accession>A0ABV4RE59</accession>
<comment type="caution">
    <text evidence="2">The sequence shown here is derived from an EMBL/GenBank/DDBJ whole genome shotgun (WGS) entry which is preliminary data.</text>
</comment>
<protein>
    <recommendedName>
        <fullName evidence="4">MarR family transcriptional regulator</fullName>
    </recommendedName>
</protein>
<organism evidence="2 3">
    <name type="scientific">Rufibacter glacialis</name>
    <dbReference type="NCBI Taxonomy" id="1259555"/>
    <lineage>
        <taxon>Bacteria</taxon>
        <taxon>Pseudomonadati</taxon>
        <taxon>Bacteroidota</taxon>
        <taxon>Cytophagia</taxon>
        <taxon>Cytophagales</taxon>
        <taxon>Hymenobacteraceae</taxon>
        <taxon>Rufibacter</taxon>
    </lineage>
</organism>
<feature type="compositionally biased region" description="Polar residues" evidence="1">
    <location>
        <begin position="29"/>
        <end position="45"/>
    </location>
</feature>
<proteinExistence type="predicted"/>
<sequence>MSQVQDVSFGLMFFLKRHQEMMDQEVHLSHQQIAHEPNSSQKVIS</sequence>
<name>A0ABV4RE59_9BACT</name>
<dbReference type="EMBL" id="JBGOGF010000004">
    <property type="protein sequence ID" value="MFA1771391.1"/>
    <property type="molecule type" value="Genomic_DNA"/>
</dbReference>
<feature type="region of interest" description="Disordered" evidence="1">
    <location>
        <begin position="26"/>
        <end position="45"/>
    </location>
</feature>
<evidence type="ECO:0008006" key="4">
    <source>
        <dbReference type="Google" id="ProtNLM"/>
    </source>
</evidence>
<evidence type="ECO:0000313" key="3">
    <source>
        <dbReference type="Proteomes" id="UP001570846"/>
    </source>
</evidence>
<reference evidence="2 3" key="1">
    <citation type="submission" date="2024-08" db="EMBL/GenBank/DDBJ databases">
        <authorList>
            <person name="Wei W."/>
        </authorList>
    </citation>
    <scope>NUCLEOTIDE SEQUENCE [LARGE SCALE GENOMIC DNA]</scope>
    <source>
        <strain evidence="2 3">XU2</strain>
    </source>
</reference>
<evidence type="ECO:0000313" key="2">
    <source>
        <dbReference type="EMBL" id="MFA1771391.1"/>
    </source>
</evidence>
<gene>
    <name evidence="2" type="ORF">ACD591_08825</name>
</gene>
<dbReference type="RefSeq" id="WP_188686823.1">
    <property type="nucleotide sequence ID" value="NZ_BMMG01000005.1"/>
</dbReference>
<dbReference type="Proteomes" id="UP001570846">
    <property type="component" value="Unassembled WGS sequence"/>
</dbReference>
<keyword evidence="3" id="KW-1185">Reference proteome</keyword>